<sequence>VGVEEEADQAAGEVSEGPVVTLGIVVDEQGQ</sequence>
<dbReference type="Proteomes" id="UP000295264">
    <property type="component" value="Unassembled WGS sequence"/>
</dbReference>
<feature type="non-terminal residue" evidence="1">
    <location>
        <position position="31"/>
    </location>
</feature>
<evidence type="ECO:0000313" key="2">
    <source>
        <dbReference type="Proteomes" id="UP000295264"/>
    </source>
</evidence>
<dbReference type="AlphaFoldDB" id="A0A484GLI1"/>
<accession>A0A484GLI1</accession>
<comment type="caution">
    <text evidence="1">The sequence shown here is derived from an EMBL/GenBank/DDBJ whole genome shotgun (WGS) entry which is preliminary data.</text>
</comment>
<proteinExistence type="predicted"/>
<dbReference type="EMBL" id="QWLN02006587">
    <property type="protein sequence ID" value="TEA36358.1"/>
    <property type="molecule type" value="Genomic_DNA"/>
</dbReference>
<organism evidence="1 2">
    <name type="scientific">Sousa chinensis</name>
    <name type="common">Indo-pacific humpbacked dolphin</name>
    <name type="synonym">Steno chinensis</name>
    <dbReference type="NCBI Taxonomy" id="103600"/>
    <lineage>
        <taxon>Eukaryota</taxon>
        <taxon>Metazoa</taxon>
        <taxon>Chordata</taxon>
        <taxon>Craniata</taxon>
        <taxon>Vertebrata</taxon>
        <taxon>Euteleostomi</taxon>
        <taxon>Mammalia</taxon>
        <taxon>Eutheria</taxon>
        <taxon>Laurasiatheria</taxon>
        <taxon>Artiodactyla</taxon>
        <taxon>Whippomorpha</taxon>
        <taxon>Cetacea</taxon>
        <taxon>Odontoceti</taxon>
        <taxon>Delphinidae</taxon>
        <taxon>Sousa</taxon>
    </lineage>
</organism>
<reference evidence="1 2" key="1">
    <citation type="journal article" date="2018" name="Genomics">
        <title>Molecular footprints of inshore aquatic adaptation in Indo-Pacific humpback dolphin (Sousa chinensis).</title>
        <authorList>
            <person name="Ming Y."/>
            <person name="Jian J."/>
            <person name="Yu F."/>
            <person name="Yu X."/>
            <person name="Wang J."/>
            <person name="Liu W."/>
        </authorList>
    </citation>
    <scope>NUCLEOTIDE SEQUENCE [LARGE SCALE GENOMIC DNA]</scope>
    <source>
        <strain evidence="1">MY-2018</strain>
        <tissue evidence="1">Skin</tissue>
    </source>
</reference>
<keyword evidence="2" id="KW-1185">Reference proteome</keyword>
<protein>
    <submittedName>
        <fullName evidence="1">Uncharacterized protein</fullName>
    </submittedName>
</protein>
<gene>
    <name evidence="1" type="ORF">DBR06_SOUSAS27710012</name>
</gene>
<feature type="non-terminal residue" evidence="1">
    <location>
        <position position="1"/>
    </location>
</feature>
<name>A0A484GLI1_SOUCH</name>
<evidence type="ECO:0000313" key="1">
    <source>
        <dbReference type="EMBL" id="TEA36358.1"/>
    </source>
</evidence>